<evidence type="ECO:0000256" key="5">
    <source>
        <dbReference type="ARBA" id="ARBA00022519"/>
    </source>
</evidence>
<comment type="caution">
    <text evidence="11">The sequence shown here is derived from an EMBL/GenBank/DDBJ whole genome shotgun (WGS) entry which is preliminary data.</text>
</comment>
<evidence type="ECO:0000256" key="3">
    <source>
        <dbReference type="ARBA" id="ARBA00022448"/>
    </source>
</evidence>
<keyword evidence="7" id="KW-0653">Protein transport</keyword>
<evidence type="ECO:0000256" key="9">
    <source>
        <dbReference type="ARBA" id="ARBA00023136"/>
    </source>
</evidence>
<reference evidence="11" key="1">
    <citation type="submission" date="2022-03" db="EMBL/GenBank/DDBJ databases">
        <title>Identification of a novel bacterium isolated from mangrove sediments.</title>
        <authorList>
            <person name="Pan X."/>
        </authorList>
    </citation>
    <scope>NUCLEOTIDE SEQUENCE</scope>
    <source>
        <strain evidence="11">B1949</strain>
    </source>
</reference>
<dbReference type="EMBL" id="JALHLF010000020">
    <property type="protein sequence ID" value="MCJ2182560.1"/>
    <property type="molecule type" value="Genomic_DNA"/>
</dbReference>
<proteinExistence type="inferred from homology"/>
<name>A0ABT0BBY4_9SPHN</name>
<keyword evidence="3" id="KW-0813">Transport</keyword>
<protein>
    <submittedName>
        <fullName evidence="11">TonB family protein</fullName>
    </submittedName>
</protein>
<evidence type="ECO:0000313" key="11">
    <source>
        <dbReference type="EMBL" id="MCJ2182560.1"/>
    </source>
</evidence>
<dbReference type="Pfam" id="PF03544">
    <property type="entry name" value="TonB_C"/>
    <property type="match status" value="1"/>
</dbReference>
<keyword evidence="6" id="KW-0812">Transmembrane</keyword>
<feature type="domain" description="TonB C-terminal" evidence="10">
    <location>
        <begin position="55"/>
        <end position="145"/>
    </location>
</feature>
<comment type="similarity">
    <text evidence="2">Belongs to the TonB family.</text>
</comment>
<keyword evidence="5" id="KW-0997">Cell inner membrane</keyword>
<keyword evidence="12" id="KW-1185">Reference proteome</keyword>
<dbReference type="SUPFAM" id="SSF74653">
    <property type="entry name" value="TolA/TonB C-terminal domain"/>
    <property type="match status" value="1"/>
</dbReference>
<evidence type="ECO:0000256" key="8">
    <source>
        <dbReference type="ARBA" id="ARBA00022989"/>
    </source>
</evidence>
<evidence type="ECO:0000256" key="2">
    <source>
        <dbReference type="ARBA" id="ARBA00006555"/>
    </source>
</evidence>
<dbReference type="NCBIfam" id="TIGR01352">
    <property type="entry name" value="tonB_Cterm"/>
    <property type="match status" value="1"/>
</dbReference>
<dbReference type="Pfam" id="PF04773">
    <property type="entry name" value="FecR"/>
    <property type="match status" value="1"/>
</dbReference>
<dbReference type="InterPro" id="IPR051045">
    <property type="entry name" value="TonB-dependent_transducer"/>
</dbReference>
<dbReference type="PANTHER" id="PTHR33446:SF2">
    <property type="entry name" value="PROTEIN TONB"/>
    <property type="match status" value="1"/>
</dbReference>
<dbReference type="InterPro" id="IPR006260">
    <property type="entry name" value="TonB/TolA_C"/>
</dbReference>
<keyword evidence="9" id="KW-0472">Membrane</keyword>
<evidence type="ECO:0000259" key="10">
    <source>
        <dbReference type="PROSITE" id="PS52015"/>
    </source>
</evidence>
<evidence type="ECO:0000313" key="12">
    <source>
        <dbReference type="Proteomes" id="UP001162881"/>
    </source>
</evidence>
<dbReference type="InterPro" id="IPR037682">
    <property type="entry name" value="TonB_C"/>
</dbReference>
<evidence type="ECO:0000256" key="7">
    <source>
        <dbReference type="ARBA" id="ARBA00022927"/>
    </source>
</evidence>
<dbReference type="PROSITE" id="PS52015">
    <property type="entry name" value="TONB_CTD"/>
    <property type="match status" value="1"/>
</dbReference>
<keyword evidence="4" id="KW-1003">Cell membrane</keyword>
<comment type="subcellular location">
    <subcellularLocation>
        <location evidence="1">Cell inner membrane</location>
        <topology evidence="1">Single-pass membrane protein</topology>
        <orientation evidence="1">Periplasmic side</orientation>
    </subcellularLocation>
</comment>
<sequence length="145" mass="16238">MPPRRHCCACSADALTTTATTRIVRLEDGSRVHLAPDSAIGPAKRRVHLLRGEAWFDVHRDRARPFEVEAGRDRRAARREGTVTLHVTMDRTGRVLAMRIARGSGSFELDRAAIDTLERAQPLPAIPPDMPERVELTLPVAFRLR</sequence>
<accession>A0ABT0BBY4</accession>
<gene>
    <name evidence="11" type="ORF">MTR62_07625</name>
</gene>
<evidence type="ECO:0000256" key="6">
    <source>
        <dbReference type="ARBA" id="ARBA00022692"/>
    </source>
</evidence>
<evidence type="ECO:0000256" key="1">
    <source>
        <dbReference type="ARBA" id="ARBA00004383"/>
    </source>
</evidence>
<dbReference type="PANTHER" id="PTHR33446">
    <property type="entry name" value="PROTEIN TONB-RELATED"/>
    <property type="match status" value="1"/>
</dbReference>
<dbReference type="Proteomes" id="UP001162881">
    <property type="component" value="Unassembled WGS sequence"/>
</dbReference>
<keyword evidence="8" id="KW-1133">Transmembrane helix</keyword>
<organism evidence="11 12">
    <name type="scientific">Novosphingobium organovorum</name>
    <dbReference type="NCBI Taxonomy" id="2930092"/>
    <lineage>
        <taxon>Bacteria</taxon>
        <taxon>Pseudomonadati</taxon>
        <taxon>Pseudomonadota</taxon>
        <taxon>Alphaproteobacteria</taxon>
        <taxon>Sphingomonadales</taxon>
        <taxon>Sphingomonadaceae</taxon>
        <taxon>Novosphingobium</taxon>
    </lineage>
</organism>
<dbReference type="InterPro" id="IPR006860">
    <property type="entry name" value="FecR"/>
</dbReference>
<evidence type="ECO:0000256" key="4">
    <source>
        <dbReference type="ARBA" id="ARBA00022475"/>
    </source>
</evidence>
<dbReference type="RefSeq" id="WP_244018616.1">
    <property type="nucleotide sequence ID" value="NZ_JALHLF010000020.1"/>
</dbReference>
<dbReference type="Gene3D" id="3.30.1150.10">
    <property type="match status" value="1"/>
</dbReference>